<dbReference type="Gene3D" id="1.10.10.10">
    <property type="entry name" value="Winged helix-like DNA-binding domain superfamily/Winged helix DNA-binding domain"/>
    <property type="match status" value="1"/>
</dbReference>
<feature type="compositionally biased region" description="Acidic residues" evidence="1">
    <location>
        <begin position="430"/>
        <end position="442"/>
    </location>
</feature>
<feature type="region of interest" description="Disordered" evidence="1">
    <location>
        <begin position="254"/>
        <end position="572"/>
    </location>
</feature>
<dbReference type="Proteomes" id="UP000199170">
    <property type="component" value="Unassembled WGS sequence"/>
</dbReference>
<evidence type="ECO:0000313" key="2">
    <source>
        <dbReference type="EMBL" id="SDY19136.1"/>
    </source>
</evidence>
<feature type="compositionally biased region" description="Acidic residues" evidence="1">
    <location>
        <begin position="464"/>
        <end position="479"/>
    </location>
</feature>
<feature type="compositionally biased region" description="Acidic residues" evidence="1">
    <location>
        <begin position="379"/>
        <end position="392"/>
    </location>
</feature>
<proteinExistence type="predicted"/>
<dbReference type="STRING" id="660517.SAMN04487946_10867"/>
<evidence type="ECO:0000256" key="1">
    <source>
        <dbReference type="SAM" id="MobiDB-lite"/>
    </source>
</evidence>
<feature type="compositionally biased region" description="Low complexity" evidence="1">
    <location>
        <begin position="354"/>
        <end position="365"/>
    </location>
</feature>
<feature type="compositionally biased region" description="Low complexity" evidence="1">
    <location>
        <begin position="307"/>
        <end position="329"/>
    </location>
</feature>
<keyword evidence="3" id="KW-1185">Reference proteome</keyword>
<accession>A0A1H3HUF8</accession>
<reference evidence="3" key="1">
    <citation type="submission" date="2016-10" db="EMBL/GenBank/DDBJ databases">
        <authorList>
            <person name="Varghese N."/>
            <person name="Submissions S."/>
        </authorList>
    </citation>
    <scope>NUCLEOTIDE SEQUENCE [LARGE SCALE GENOMIC DNA]</scope>
    <source>
        <strain evidence="3">CGMCC 1.10118</strain>
    </source>
</reference>
<name>A0A1H3HUF8_9EURY</name>
<evidence type="ECO:0000313" key="3">
    <source>
        <dbReference type="Proteomes" id="UP000199170"/>
    </source>
</evidence>
<dbReference type="AlphaFoldDB" id="A0A1H3HUF8"/>
<sequence length="631" mass="63984">MSDAPQTREVARRVFAAEFDDATLSYSEGDEERAPNYVVTPTGARINRLFAVGALTEVEAVNDEIVRGRVADPTGVFVSYAGQYQPDAMAFLERATPPSFVSLTGKARTYQPDDSDRIFTSVRPESLNEVDADTRDRWVVAAAEATLDRIATTAAALKIDARGDDLRATLESRGVEGALAQGVALALDHYEPTEHYLEAVRTMAVQGLELVAGDREAVDSLDVAPDETGPDTLGPLPAVAAASATADEDVASAVGGTASSAGGASADESTDATTTEVTDDAAATGSDTGADVTDAESPGSVDDASDGESASGASDTAETAEAPESTASDPGADAEQTESEPAADEPTASEAAGVGDDPVNAAAPADDPDSGSDGLGDFGVEDEAVVADEPTGDEGPAVGGGTTSGDEPAGGNESTADEPAADEASAAADPDLDEGEMYELDPEERAEIEAEYGTEFSTGNEVSEPGEADIDVPDVEELESAAAGAVPSEDSTADDSRVDSTPDTGTDSAETDAETAVDSADPTEESPAAVEDSPGDDPSADHSSPDDPDASASSDAVAEARETDPSDVDLEAAAVSVMAELDDGDGADREAVLAAVVDEYGVDPDAVEDAIQEALMSGQCYEPSEGTLKAI</sequence>
<dbReference type="OrthoDB" id="214631at2157"/>
<organism evidence="2 3">
    <name type="scientific">Halobellus clavatus</name>
    <dbReference type="NCBI Taxonomy" id="660517"/>
    <lineage>
        <taxon>Archaea</taxon>
        <taxon>Methanobacteriati</taxon>
        <taxon>Methanobacteriota</taxon>
        <taxon>Stenosarchaea group</taxon>
        <taxon>Halobacteria</taxon>
        <taxon>Halobacteriales</taxon>
        <taxon>Haloferacaceae</taxon>
        <taxon>Halobellus</taxon>
    </lineage>
</organism>
<protein>
    <recommendedName>
        <fullName evidence="4">Rpa-associated protein</fullName>
    </recommendedName>
</protein>
<dbReference type="InterPro" id="IPR036388">
    <property type="entry name" value="WH-like_DNA-bd_sf"/>
</dbReference>
<dbReference type="RefSeq" id="WP_089767579.1">
    <property type="nucleotide sequence ID" value="NZ_FNPB01000008.1"/>
</dbReference>
<feature type="compositionally biased region" description="Low complexity" evidence="1">
    <location>
        <begin position="254"/>
        <end position="292"/>
    </location>
</feature>
<gene>
    <name evidence="2" type="ORF">SAMN04487946_10867</name>
</gene>
<dbReference type="EMBL" id="FNPB01000008">
    <property type="protein sequence ID" value="SDY19136.1"/>
    <property type="molecule type" value="Genomic_DNA"/>
</dbReference>
<evidence type="ECO:0008006" key="4">
    <source>
        <dbReference type="Google" id="ProtNLM"/>
    </source>
</evidence>